<keyword evidence="7" id="KW-0694">RNA-binding</keyword>
<dbReference type="HAMAP" id="MF_01858">
    <property type="entry name" value="23SrRNA_methyltr_KL"/>
    <property type="match status" value="1"/>
</dbReference>
<evidence type="ECO:0000256" key="6">
    <source>
        <dbReference type="HAMAP-Rule" id="MF_01858"/>
    </source>
</evidence>
<dbReference type="PANTHER" id="PTHR47313">
    <property type="entry name" value="RIBOSOMAL RNA LARGE SUBUNIT METHYLTRANSFERASE K/L"/>
    <property type="match status" value="1"/>
</dbReference>
<dbReference type="Pfam" id="PF22020">
    <property type="entry name" value="RlmL_1st"/>
    <property type="match status" value="1"/>
</dbReference>
<dbReference type="Proteomes" id="UP000253817">
    <property type="component" value="Unassembled WGS sequence"/>
</dbReference>
<name>A0ABX9HL37_9ACTN</name>
<dbReference type="PROSITE" id="PS51165">
    <property type="entry name" value="THUMP"/>
    <property type="match status" value="1"/>
</dbReference>
<comment type="subcellular location">
    <subcellularLocation>
        <location evidence="6">Cytoplasm</location>
    </subcellularLocation>
</comment>
<evidence type="ECO:0000256" key="3">
    <source>
        <dbReference type="ARBA" id="ARBA00022603"/>
    </source>
</evidence>
<proteinExistence type="inferred from homology"/>
<dbReference type="PANTHER" id="PTHR47313:SF1">
    <property type="entry name" value="RIBOSOMAL RNA LARGE SUBUNIT METHYLTRANSFERASE K_L"/>
    <property type="match status" value="1"/>
</dbReference>
<reference evidence="9 10" key="1">
    <citation type="journal article" date="2018" name="Elife">
        <title>Discovery and characterization of a prevalent human gut bacterial enzyme sufficient for the inactivation of a family of plant toxins.</title>
        <authorList>
            <person name="Koppel N."/>
            <person name="Bisanz J.E."/>
            <person name="Pandelia M.E."/>
            <person name="Turnbaugh P.J."/>
            <person name="Balskus E.P."/>
        </authorList>
    </citation>
    <scope>NUCLEOTIDE SEQUENCE [LARGE SCALE GENOMIC DNA]</scope>
    <source>
        <strain evidence="9 10">DSM 16107</strain>
    </source>
</reference>
<comment type="function">
    <text evidence="6">Specifically methylates the guanine in position 2445 (m2G2445) and the guanine in position 2069 (m7G2069) of 23S rRNA.</text>
</comment>
<dbReference type="InterPro" id="IPR019614">
    <property type="entry name" value="SAM-dep_methyl-trfase"/>
</dbReference>
<dbReference type="InterPro" id="IPR054170">
    <property type="entry name" value="RlmL_1st"/>
</dbReference>
<evidence type="ECO:0000256" key="5">
    <source>
        <dbReference type="ARBA" id="ARBA00022691"/>
    </source>
</evidence>
<comment type="catalytic activity">
    <reaction evidence="6">
        <text>guanosine(2069) in 23S rRNA + S-adenosyl-L-methionine = N(2)-methylguanosine(2069) in 23S rRNA + S-adenosyl-L-homocysteine + H(+)</text>
        <dbReference type="Rhea" id="RHEA:43772"/>
        <dbReference type="Rhea" id="RHEA-COMP:10688"/>
        <dbReference type="Rhea" id="RHEA-COMP:10689"/>
        <dbReference type="ChEBI" id="CHEBI:15378"/>
        <dbReference type="ChEBI" id="CHEBI:57856"/>
        <dbReference type="ChEBI" id="CHEBI:59789"/>
        <dbReference type="ChEBI" id="CHEBI:74269"/>
        <dbReference type="ChEBI" id="CHEBI:74481"/>
        <dbReference type="EC" id="2.1.1.264"/>
    </reaction>
</comment>
<dbReference type="CDD" id="cd11715">
    <property type="entry name" value="THUMP_AdoMetMT"/>
    <property type="match status" value="1"/>
</dbReference>
<dbReference type="SMART" id="SM00981">
    <property type="entry name" value="THUMP"/>
    <property type="match status" value="1"/>
</dbReference>
<keyword evidence="4 6" id="KW-0808">Transferase</keyword>
<protein>
    <recommendedName>
        <fullName evidence="6">Ribosomal RNA large subunit methyltransferase K/L</fullName>
    </recommendedName>
    <domain>
        <recommendedName>
            <fullName evidence="6">23S rRNA m2G2445 methyltransferase</fullName>
            <ecNumber evidence="6">2.1.1.173</ecNumber>
        </recommendedName>
        <alternativeName>
            <fullName evidence="6">rRNA (guanine-N(2)-)-methyltransferase RlmL</fullName>
        </alternativeName>
    </domain>
    <domain>
        <recommendedName>
            <fullName evidence="6">23S rRNA m7G2069 methyltransferase</fullName>
            <ecNumber evidence="6">2.1.1.264</ecNumber>
        </recommendedName>
        <alternativeName>
            <fullName evidence="6">rRNA (guanine-N(7)-)-methyltransferase RlmK</fullName>
        </alternativeName>
    </domain>
</protein>
<evidence type="ECO:0000259" key="8">
    <source>
        <dbReference type="PROSITE" id="PS51165"/>
    </source>
</evidence>
<evidence type="ECO:0000313" key="10">
    <source>
        <dbReference type="Proteomes" id="UP000253817"/>
    </source>
</evidence>
<dbReference type="Pfam" id="PF02926">
    <property type="entry name" value="THUMP"/>
    <property type="match status" value="1"/>
</dbReference>
<dbReference type="EC" id="2.1.1.264" evidence="6"/>
<evidence type="ECO:0000256" key="7">
    <source>
        <dbReference type="PROSITE-ProRule" id="PRU00529"/>
    </source>
</evidence>
<keyword evidence="5 6" id="KW-0949">S-adenosyl-L-methionine</keyword>
<dbReference type="Pfam" id="PF01170">
    <property type="entry name" value="UPF0020"/>
    <property type="match status" value="1"/>
</dbReference>
<keyword evidence="10" id="KW-1185">Reference proteome</keyword>
<keyword evidence="2 6" id="KW-0698">rRNA processing</keyword>
<dbReference type="PIRSF" id="PIRSF037618">
    <property type="entry name" value="RNA_Mtase_bacteria_prd"/>
    <property type="match status" value="1"/>
</dbReference>
<comment type="caution">
    <text evidence="9">The sequence shown here is derived from an EMBL/GenBank/DDBJ whole genome shotgun (WGS) entry which is preliminary data.</text>
</comment>
<dbReference type="NCBIfam" id="NF008748">
    <property type="entry name" value="PRK11783.1"/>
    <property type="match status" value="1"/>
</dbReference>
<gene>
    <name evidence="6" type="primary">rlmL</name>
    <name evidence="9" type="ORF">C1876_04950</name>
</gene>
<dbReference type="SUPFAM" id="SSF53335">
    <property type="entry name" value="S-adenosyl-L-methionine-dependent methyltransferases"/>
    <property type="match status" value="2"/>
</dbReference>
<dbReference type="RefSeq" id="WP_114545612.1">
    <property type="nucleotide sequence ID" value="NZ_PPTT01000006.1"/>
</dbReference>
<evidence type="ECO:0000256" key="2">
    <source>
        <dbReference type="ARBA" id="ARBA00022552"/>
    </source>
</evidence>
<keyword evidence="1 6" id="KW-0963">Cytoplasm</keyword>
<dbReference type="Gene3D" id="3.40.50.150">
    <property type="entry name" value="Vaccinia Virus protein VP39"/>
    <property type="match status" value="2"/>
</dbReference>
<dbReference type="Gene3D" id="3.30.2130.30">
    <property type="match status" value="1"/>
</dbReference>
<dbReference type="InterPro" id="IPR017244">
    <property type="entry name" value="23SrRNA_methyltr_KL"/>
</dbReference>
<dbReference type="InterPro" id="IPR004114">
    <property type="entry name" value="THUMP_dom"/>
</dbReference>
<comment type="similarity">
    <text evidence="6">Belongs to the methyltransferase superfamily. RlmKL family.</text>
</comment>
<sequence>MSNPCNENLELFASCLSGLEAPLAEELKRLGIKRVRPLGGGVAFFCDVRHALSACLWSRLASRILVVVGRVNAGDANLLYEGVRRLPWEDVIAPGASMAVTAHGMNEELRNTRFTALKVKDGVCDRLREARGERPDVDAASADVTVDVRIREGRATISLDLSGESLYHRTYLTPDDGPDAPLSCALSAGLLALSGWRQRGSRGEACVDPACGDGFLVVEAAAAACDLAPGLTRERWGFFGWAQSEPEAWNELIDDADERFERGLTSAVAPGAAEGPASAPPDPLYVRFAGASTSSPAIARARTHAKRAGLRQAVSIELADAQNVDGLVERVCAAAGKVRGGEEMACTVASVLLSGERSQSDARAQAEAATFVRAASAAPAGSTFAVAGGDGVEARFGSAPIVRATLGHDRVATEALVFDEPPMQAVTVIVPDSAGGAEHVVEVLEPSSEQFAARLRKTAKERRKWAKREGVSCYRVYDADLPDYAVAIDVYPGAGDAEGNLYLHIAEYAAPSTIDPGKAQRRYDDVLALAPVVLGVRPDHVFSKVRRRDKGGSQYRDSGRRSYVTQVEEDGYRFEVDLAGYLDTGLFLDHRLTRELVGAKAQDKRFLNLFAYTGTASVHAAAGGARTTATVDLSQTYLDWAARNMAANGFEGPEHTFERGDVMAWITEARRTGRRFDLVFVDPPTFSNSKAMGKRTWDVQRDHVELLIGVSRLLSEEGEAVFSCNLRSFKPDEEELAKYGVRIEDITAQTIPHDFERNPRIHKCYLVKRG</sequence>
<dbReference type="Pfam" id="PF10672">
    <property type="entry name" value="Methyltrans_SAM"/>
    <property type="match status" value="1"/>
</dbReference>
<accession>A0ABX9HL37</accession>
<dbReference type="InterPro" id="IPR000241">
    <property type="entry name" value="RlmKL-like_Mtase"/>
</dbReference>
<dbReference type="Gene3D" id="3.30.750.80">
    <property type="entry name" value="RNA methyltransferase domain (HRMD) like"/>
    <property type="match status" value="1"/>
</dbReference>
<evidence type="ECO:0000313" key="9">
    <source>
        <dbReference type="EMBL" id="RDB70144.1"/>
    </source>
</evidence>
<organism evidence="9 10">
    <name type="scientific">Eggerthella sinensis</name>
    <dbReference type="NCBI Taxonomy" id="242230"/>
    <lineage>
        <taxon>Bacteria</taxon>
        <taxon>Bacillati</taxon>
        <taxon>Actinomycetota</taxon>
        <taxon>Coriobacteriia</taxon>
        <taxon>Eggerthellales</taxon>
        <taxon>Eggerthellaceae</taxon>
        <taxon>Eggerthella</taxon>
    </lineage>
</organism>
<feature type="domain" description="THUMP" evidence="8">
    <location>
        <begin position="50"/>
        <end position="161"/>
    </location>
</feature>
<evidence type="ECO:0000256" key="1">
    <source>
        <dbReference type="ARBA" id="ARBA00022490"/>
    </source>
</evidence>
<comment type="catalytic activity">
    <reaction evidence="6">
        <text>guanosine(2445) in 23S rRNA + S-adenosyl-L-methionine = N(2)-methylguanosine(2445) in 23S rRNA + S-adenosyl-L-homocysteine + H(+)</text>
        <dbReference type="Rhea" id="RHEA:42740"/>
        <dbReference type="Rhea" id="RHEA-COMP:10215"/>
        <dbReference type="Rhea" id="RHEA-COMP:10216"/>
        <dbReference type="ChEBI" id="CHEBI:15378"/>
        <dbReference type="ChEBI" id="CHEBI:57856"/>
        <dbReference type="ChEBI" id="CHEBI:59789"/>
        <dbReference type="ChEBI" id="CHEBI:74269"/>
        <dbReference type="ChEBI" id="CHEBI:74481"/>
        <dbReference type="EC" id="2.1.1.173"/>
    </reaction>
</comment>
<evidence type="ECO:0000256" key="4">
    <source>
        <dbReference type="ARBA" id="ARBA00022679"/>
    </source>
</evidence>
<dbReference type="EMBL" id="PPTT01000006">
    <property type="protein sequence ID" value="RDB70144.1"/>
    <property type="molecule type" value="Genomic_DNA"/>
</dbReference>
<dbReference type="InterPro" id="IPR029063">
    <property type="entry name" value="SAM-dependent_MTases_sf"/>
</dbReference>
<dbReference type="EC" id="2.1.1.173" evidence="6"/>
<keyword evidence="3 6" id="KW-0489">Methyltransferase</keyword>